<dbReference type="SMART" id="SM00881">
    <property type="entry name" value="CoA_binding"/>
    <property type="match status" value="1"/>
</dbReference>
<comment type="catalytic activity">
    <reaction evidence="6 8">
        <text>succinate + ATP + CoA = succinyl-CoA + ADP + phosphate</text>
        <dbReference type="Rhea" id="RHEA:17661"/>
        <dbReference type="ChEBI" id="CHEBI:30031"/>
        <dbReference type="ChEBI" id="CHEBI:30616"/>
        <dbReference type="ChEBI" id="CHEBI:43474"/>
        <dbReference type="ChEBI" id="CHEBI:57287"/>
        <dbReference type="ChEBI" id="CHEBI:57292"/>
        <dbReference type="ChEBI" id="CHEBI:456216"/>
        <dbReference type="EC" id="6.2.1.5"/>
    </reaction>
</comment>
<feature type="binding site" evidence="8">
    <location>
        <position position="211"/>
    </location>
    <ligand>
        <name>substrate</name>
        <note>ligand shared with subunit beta</note>
    </ligand>
</feature>
<dbReference type="PRINTS" id="PR01798">
    <property type="entry name" value="SCOASYNTHASE"/>
</dbReference>
<feature type="active site" description="Tele-phosphohistidine intermediate" evidence="8 9">
    <location>
        <position position="300"/>
    </location>
</feature>
<dbReference type="Gene3D" id="3.40.50.720">
    <property type="entry name" value="NAD(P)-binding Rossmann-like Domain"/>
    <property type="match status" value="1"/>
</dbReference>
<comment type="subcellular location">
    <subcellularLocation>
        <location evidence="8">Mitochondrion</location>
    </subcellularLocation>
</comment>
<keyword evidence="8" id="KW-0496">Mitochondrion</keyword>
<dbReference type="NCBIfam" id="TIGR01019">
    <property type="entry name" value="sucCoAalpha"/>
    <property type="match status" value="1"/>
</dbReference>
<gene>
    <name evidence="12" type="ORF">WJX73_009102</name>
</gene>
<dbReference type="Pfam" id="PF00549">
    <property type="entry name" value="Ligase_CoA"/>
    <property type="match status" value="1"/>
</dbReference>
<feature type="binding site" evidence="8">
    <location>
        <position position="94"/>
    </location>
    <ligand>
        <name>CoA</name>
        <dbReference type="ChEBI" id="CHEBI:57287"/>
    </ligand>
</feature>
<evidence type="ECO:0000256" key="7">
    <source>
        <dbReference type="ARBA" id="ARBA00061754"/>
    </source>
</evidence>
<evidence type="ECO:0000256" key="8">
    <source>
        <dbReference type="HAMAP-Rule" id="MF_03222"/>
    </source>
</evidence>
<dbReference type="GO" id="GO:0005739">
    <property type="term" value="C:mitochondrion"/>
    <property type="evidence" value="ECO:0007669"/>
    <property type="project" value="UniProtKB-SubCell"/>
</dbReference>
<protein>
    <recommendedName>
        <fullName evidence="8">Succinate--CoA ligase [ADP-forming] subunit alpha, mitochondrial</fullName>
        <ecNumber evidence="8">6.2.1.5</ecNumber>
    </recommendedName>
    <alternativeName>
        <fullName evidence="8">Succinyl-CoA synthetase subunit alpha</fullName>
        <shortName evidence="8">SCS-alpha</shortName>
    </alternativeName>
</protein>
<dbReference type="GO" id="GO:0009361">
    <property type="term" value="C:succinate-CoA ligase complex (ADP-forming)"/>
    <property type="evidence" value="ECO:0007669"/>
    <property type="project" value="TreeGrafter"/>
</dbReference>
<comment type="caution">
    <text evidence="12">The sequence shown here is derived from an EMBL/GenBank/DDBJ whole genome shotgun (WGS) entry which is preliminary data.</text>
</comment>
<evidence type="ECO:0000256" key="6">
    <source>
        <dbReference type="ARBA" id="ARBA00050456"/>
    </source>
</evidence>
<dbReference type="AlphaFoldDB" id="A0AAW1Q456"/>
<dbReference type="GO" id="GO:0006099">
    <property type="term" value="P:tricarboxylic acid cycle"/>
    <property type="evidence" value="ECO:0007669"/>
    <property type="project" value="UniProtKB-UniRule"/>
</dbReference>
<dbReference type="GO" id="GO:0004776">
    <property type="term" value="F:succinate-CoA ligase (GDP-forming) activity"/>
    <property type="evidence" value="ECO:0007669"/>
    <property type="project" value="TreeGrafter"/>
</dbReference>
<keyword evidence="13" id="KW-1185">Reference proteome</keyword>
<accession>A0AAW1Q456</accession>
<keyword evidence="3 8" id="KW-0816">Tricarboxylic acid cycle</keyword>
<evidence type="ECO:0000313" key="12">
    <source>
        <dbReference type="EMBL" id="KAK9815157.1"/>
    </source>
</evidence>
<dbReference type="PROSITE" id="PS00399">
    <property type="entry name" value="SUCCINYL_COA_LIG_2"/>
    <property type="match status" value="1"/>
</dbReference>
<evidence type="ECO:0000256" key="1">
    <source>
        <dbReference type="ARBA" id="ARBA00005064"/>
    </source>
</evidence>
<dbReference type="HAMAP" id="MF_01988">
    <property type="entry name" value="Succ_CoA_alpha"/>
    <property type="match status" value="1"/>
</dbReference>
<dbReference type="InterPro" id="IPR005811">
    <property type="entry name" value="SUCC_ACL_C"/>
</dbReference>
<dbReference type="Proteomes" id="UP001465755">
    <property type="component" value="Unassembled WGS sequence"/>
</dbReference>
<dbReference type="InterPro" id="IPR016102">
    <property type="entry name" value="Succinyl-CoA_synth-like"/>
</dbReference>
<dbReference type="InterPro" id="IPR017440">
    <property type="entry name" value="Cit_synth/succinyl-CoA_lig_AS"/>
</dbReference>
<dbReference type="SUPFAM" id="SSF52210">
    <property type="entry name" value="Succinyl-CoA synthetase domains"/>
    <property type="match status" value="1"/>
</dbReference>
<dbReference type="Gene3D" id="3.40.50.261">
    <property type="entry name" value="Succinyl-CoA synthetase domains"/>
    <property type="match status" value="1"/>
</dbReference>
<sequence length="344" mass="35585">MIRQGGGTLLRTGGALCQRLVAQCNAAVQDTAGQASSSHLRGFTASASAQQAAVFIDKDTKVICQGVTGKNGTFHTEQAIDYGTHMVGGVNPKKAGTKHLGLPVFKSVDEAMKETGADATVLYVPPPFAAASILEAIEAEIPLAVCITEGIPQQDMVRVKKALSEQSKTRLIGPNCPGIIKPGECKIGIMPGYIHQKGKIGIVSRSGTLTYEAVYQTTEAGLGQSTVVGIGGDPLNGTNFIDCLEKFVKDPQTEGIIMIGEIGGTAEEAAADFIKSSGTKKPVVAFIAGLTAPPGRRMGHAGAIISGGKGTATDKIKALEAAGVHISKSPAQMGQVMKKAFDNL</sequence>
<evidence type="ECO:0000256" key="3">
    <source>
        <dbReference type="ARBA" id="ARBA00022532"/>
    </source>
</evidence>
<dbReference type="NCBIfam" id="NF004230">
    <property type="entry name" value="PRK05678.1"/>
    <property type="match status" value="1"/>
</dbReference>
<evidence type="ECO:0000256" key="2">
    <source>
        <dbReference type="ARBA" id="ARBA00011412"/>
    </source>
</evidence>
<comment type="similarity">
    <text evidence="8 10">Belongs to the succinate/malate CoA ligase alpha subunit family.</text>
</comment>
<evidence type="ECO:0000256" key="4">
    <source>
        <dbReference type="ARBA" id="ARBA00022598"/>
    </source>
</evidence>
<dbReference type="PROSITE" id="PS01216">
    <property type="entry name" value="SUCCINYL_COA_LIG_1"/>
    <property type="match status" value="1"/>
</dbReference>
<dbReference type="GO" id="GO:0000166">
    <property type="term" value="F:nucleotide binding"/>
    <property type="evidence" value="ECO:0007669"/>
    <property type="project" value="UniProtKB-KW"/>
</dbReference>
<keyword evidence="5 8" id="KW-0547">Nucleotide-binding</keyword>
<comment type="subunit">
    <text evidence="2">Heterooctamer of 4 alpha and 4 beta chains.</text>
</comment>
<organism evidence="12 13">
    <name type="scientific">Symbiochloris irregularis</name>
    <dbReference type="NCBI Taxonomy" id="706552"/>
    <lineage>
        <taxon>Eukaryota</taxon>
        <taxon>Viridiplantae</taxon>
        <taxon>Chlorophyta</taxon>
        <taxon>core chlorophytes</taxon>
        <taxon>Trebouxiophyceae</taxon>
        <taxon>Trebouxiales</taxon>
        <taxon>Trebouxiaceae</taxon>
        <taxon>Symbiochloris</taxon>
    </lineage>
</organism>
<evidence type="ECO:0000256" key="9">
    <source>
        <dbReference type="PIRSR" id="PIRSR001553-1"/>
    </source>
</evidence>
<dbReference type="Pfam" id="PF02629">
    <property type="entry name" value="CoA_binding"/>
    <property type="match status" value="1"/>
</dbReference>
<dbReference type="GO" id="GO:0004775">
    <property type="term" value="F:succinate-CoA ligase (ADP-forming) activity"/>
    <property type="evidence" value="ECO:0007669"/>
    <property type="project" value="UniProtKB-UniRule"/>
</dbReference>
<evidence type="ECO:0000256" key="10">
    <source>
        <dbReference type="RuleBase" id="RU000677"/>
    </source>
</evidence>
<dbReference type="SUPFAM" id="SSF51735">
    <property type="entry name" value="NAD(P)-binding Rossmann-fold domains"/>
    <property type="match status" value="1"/>
</dbReference>
<dbReference type="InterPro" id="IPR005810">
    <property type="entry name" value="CoA_lig_alpha"/>
</dbReference>
<feature type="binding site" evidence="8">
    <location>
        <begin position="68"/>
        <end position="71"/>
    </location>
    <ligand>
        <name>CoA</name>
        <dbReference type="ChEBI" id="CHEBI:57287"/>
    </ligand>
</feature>
<feature type="binding site" evidence="8">
    <location>
        <begin position="147"/>
        <end position="149"/>
    </location>
    <ligand>
        <name>CoA</name>
        <dbReference type="ChEBI" id="CHEBI:57287"/>
    </ligand>
</feature>
<evidence type="ECO:0000313" key="13">
    <source>
        <dbReference type="Proteomes" id="UP001465755"/>
    </source>
</evidence>
<dbReference type="FunFam" id="3.40.50.261:FF:000005">
    <property type="entry name" value="Succinate--CoA ligase [ADP-forming] subunit alpha, mitochondrial"/>
    <property type="match status" value="1"/>
</dbReference>
<dbReference type="FunFam" id="3.40.50.720:FF:000002">
    <property type="entry name" value="Succinate--CoA ligase [ADP-forming] subunit alpha"/>
    <property type="match status" value="1"/>
</dbReference>
<comment type="pathway">
    <text evidence="1 8">Carbohydrate metabolism; tricarboxylic acid cycle; succinate from succinyl-CoA (ligase route): step 1/1.</text>
</comment>
<dbReference type="InterPro" id="IPR003781">
    <property type="entry name" value="CoA-bd"/>
</dbReference>
<dbReference type="InterPro" id="IPR036291">
    <property type="entry name" value="NAD(P)-bd_dom_sf"/>
</dbReference>
<reference evidence="12 13" key="1">
    <citation type="journal article" date="2024" name="Nat. Commun.">
        <title>Phylogenomics reveals the evolutionary origins of lichenization in chlorophyte algae.</title>
        <authorList>
            <person name="Puginier C."/>
            <person name="Libourel C."/>
            <person name="Otte J."/>
            <person name="Skaloud P."/>
            <person name="Haon M."/>
            <person name="Grisel S."/>
            <person name="Petersen M."/>
            <person name="Berrin J.G."/>
            <person name="Delaux P.M."/>
            <person name="Dal Grande F."/>
            <person name="Keller J."/>
        </authorList>
    </citation>
    <scope>NUCLEOTIDE SEQUENCE [LARGE SCALE GENOMIC DNA]</scope>
    <source>
        <strain evidence="12 13">SAG 2036</strain>
    </source>
</reference>
<dbReference type="PANTHER" id="PTHR11117">
    <property type="entry name" value="SUCCINYL-COA LIGASE SUBUNIT ALPHA"/>
    <property type="match status" value="1"/>
</dbReference>
<feature type="domain" description="CoA-binding" evidence="11">
    <location>
        <begin position="55"/>
        <end position="151"/>
    </location>
</feature>
<comment type="function">
    <text evidence="8">Succinyl-CoA synthetase functions in the citric acid cycle (TCA), coupling the hydrolysis of succinyl-CoA to the synthesis of ATP and thus represents the only step of substrate-level phosphorylation in the TCA. The alpha subunit of the enzyme binds the substrates coenzyme A and phosphate, while succinate binding and nucleotide specificity is provided by the beta subunit.</text>
</comment>
<dbReference type="EC" id="6.2.1.5" evidence="8"/>
<evidence type="ECO:0000259" key="11">
    <source>
        <dbReference type="SMART" id="SM00881"/>
    </source>
</evidence>
<proteinExistence type="inferred from homology"/>
<dbReference type="EMBL" id="JALJOQ010000001">
    <property type="protein sequence ID" value="KAK9815157.1"/>
    <property type="molecule type" value="Genomic_DNA"/>
</dbReference>
<dbReference type="PANTHER" id="PTHR11117:SF2">
    <property type="entry name" value="SUCCINATE--COA LIGASE [ADP_GDP-FORMING] SUBUNIT ALPHA, MITOCHONDRIAL"/>
    <property type="match status" value="1"/>
</dbReference>
<comment type="subunit">
    <text evidence="7">Heterodimer of an alpha and a beta subunit. Different beta subunits determine nucleotide specificity. Together with the ATP-specific beta subunit SUCLA2, forms an ADP-forming succinyl-CoA synthetase (A-SCS). Together with the GTP-specific beta subunit SUCLG2 forms a GDP-forming succinyl-CoA synthetase (G-SCS).</text>
</comment>
<evidence type="ECO:0000256" key="5">
    <source>
        <dbReference type="ARBA" id="ARBA00022741"/>
    </source>
</evidence>
<dbReference type="PIRSF" id="PIRSF001553">
    <property type="entry name" value="SucCS_alpha"/>
    <property type="match status" value="1"/>
</dbReference>
<name>A0AAW1Q456_9CHLO</name>
<keyword evidence="4 8" id="KW-0436">Ligase</keyword>
<dbReference type="InterPro" id="IPR033847">
    <property type="entry name" value="Citrt_syn/SCS-alpha_CS"/>
</dbReference>